<name>A0A8C5PL63_9ANUR</name>
<keyword evidence="1" id="KW-0732">Signal</keyword>
<dbReference type="Proteomes" id="UP000694569">
    <property type="component" value="Unplaced"/>
</dbReference>
<protein>
    <recommendedName>
        <fullName evidence="2">Ig-like domain-containing protein</fullName>
    </recommendedName>
</protein>
<dbReference type="InterPro" id="IPR007110">
    <property type="entry name" value="Ig-like_dom"/>
</dbReference>
<reference evidence="3" key="1">
    <citation type="submission" date="2025-08" db="UniProtKB">
        <authorList>
            <consortium name="Ensembl"/>
        </authorList>
    </citation>
    <scope>IDENTIFICATION</scope>
</reference>
<dbReference type="InterPro" id="IPR003599">
    <property type="entry name" value="Ig_sub"/>
</dbReference>
<reference evidence="3" key="2">
    <citation type="submission" date="2025-09" db="UniProtKB">
        <authorList>
            <consortium name="Ensembl"/>
        </authorList>
    </citation>
    <scope>IDENTIFICATION</scope>
</reference>
<feature type="signal peptide" evidence="1">
    <location>
        <begin position="1"/>
        <end position="23"/>
    </location>
</feature>
<dbReference type="AlphaFoldDB" id="A0A8C5PL63"/>
<evidence type="ECO:0000259" key="2">
    <source>
        <dbReference type="PROSITE" id="PS50835"/>
    </source>
</evidence>
<dbReference type="Gene3D" id="2.60.40.10">
    <property type="entry name" value="Immunoglobulins"/>
    <property type="match status" value="1"/>
</dbReference>
<dbReference type="PROSITE" id="PS50835">
    <property type="entry name" value="IG_LIKE"/>
    <property type="match status" value="1"/>
</dbReference>
<sequence length="172" mass="19369">MFLEVNWIFTFSFVLIFFSNVYSGFTDTPKLTVSQPQHISTNMGLSTTINCSFTISDGTDPLWTGVYWRVGNPTGDYAYHPSRDMIHPTYRGRTDLTGQTDLHIKNVQGTDYNTYYCMVILRECVGLNKVDTDIVQGRGTSLSVTGNLTYTVCHTMLHHKSKNQYNLSPGAS</sequence>
<feature type="chain" id="PRO_5034419448" description="Ig-like domain-containing protein" evidence="1">
    <location>
        <begin position="24"/>
        <end position="172"/>
    </location>
</feature>
<evidence type="ECO:0000313" key="3">
    <source>
        <dbReference type="Ensembl" id="ENSLLEP00000024379.1"/>
    </source>
</evidence>
<organism evidence="3 4">
    <name type="scientific">Leptobrachium leishanense</name>
    <name type="common">Leishan spiny toad</name>
    <dbReference type="NCBI Taxonomy" id="445787"/>
    <lineage>
        <taxon>Eukaryota</taxon>
        <taxon>Metazoa</taxon>
        <taxon>Chordata</taxon>
        <taxon>Craniata</taxon>
        <taxon>Vertebrata</taxon>
        <taxon>Euteleostomi</taxon>
        <taxon>Amphibia</taxon>
        <taxon>Batrachia</taxon>
        <taxon>Anura</taxon>
        <taxon>Pelobatoidea</taxon>
        <taxon>Megophryidae</taxon>
        <taxon>Leptobrachium</taxon>
    </lineage>
</organism>
<evidence type="ECO:0000256" key="1">
    <source>
        <dbReference type="SAM" id="SignalP"/>
    </source>
</evidence>
<feature type="domain" description="Ig-like" evidence="2">
    <location>
        <begin position="29"/>
        <end position="119"/>
    </location>
</feature>
<dbReference type="GeneTree" id="ENSGT01010000229008"/>
<dbReference type="SUPFAM" id="SSF48726">
    <property type="entry name" value="Immunoglobulin"/>
    <property type="match status" value="1"/>
</dbReference>
<evidence type="ECO:0000313" key="4">
    <source>
        <dbReference type="Proteomes" id="UP000694569"/>
    </source>
</evidence>
<proteinExistence type="predicted"/>
<keyword evidence="4" id="KW-1185">Reference proteome</keyword>
<dbReference type="InterPro" id="IPR013783">
    <property type="entry name" value="Ig-like_fold"/>
</dbReference>
<dbReference type="Ensembl" id="ENSLLET00000025305.1">
    <property type="protein sequence ID" value="ENSLLEP00000024379.1"/>
    <property type="gene ID" value="ENSLLEG00000015517.1"/>
</dbReference>
<dbReference type="SMART" id="SM00409">
    <property type="entry name" value="IG"/>
    <property type="match status" value="1"/>
</dbReference>
<dbReference type="InterPro" id="IPR036179">
    <property type="entry name" value="Ig-like_dom_sf"/>
</dbReference>
<dbReference type="OrthoDB" id="9908468at2759"/>
<accession>A0A8C5PL63</accession>